<reference evidence="6 7" key="1">
    <citation type="submission" date="2020-12" db="EMBL/GenBank/DDBJ databases">
        <authorList>
            <person name="Zheng R.K."/>
            <person name="Sun C.M."/>
        </authorList>
    </citation>
    <scope>NUCLEOTIDE SEQUENCE [LARGE SCALE GENOMIC DNA]</scope>
    <source>
        <strain evidence="6 7">ZRK001</strain>
    </source>
</reference>
<evidence type="ECO:0000256" key="3">
    <source>
        <dbReference type="ARBA" id="ARBA00023163"/>
    </source>
</evidence>
<dbReference type="Pfam" id="PF13305">
    <property type="entry name" value="TetR_C_33"/>
    <property type="match status" value="1"/>
</dbReference>
<organism evidence="6 7">
    <name type="scientific">Martelella lutilitoris</name>
    <dbReference type="NCBI Taxonomy" id="2583532"/>
    <lineage>
        <taxon>Bacteria</taxon>
        <taxon>Pseudomonadati</taxon>
        <taxon>Pseudomonadota</taxon>
        <taxon>Alphaproteobacteria</taxon>
        <taxon>Hyphomicrobiales</taxon>
        <taxon>Aurantimonadaceae</taxon>
        <taxon>Martelella</taxon>
    </lineage>
</organism>
<dbReference type="RefSeq" id="WP_200337605.1">
    <property type="nucleotide sequence ID" value="NZ_CP066786.1"/>
</dbReference>
<evidence type="ECO:0000256" key="4">
    <source>
        <dbReference type="PROSITE-ProRule" id="PRU00335"/>
    </source>
</evidence>
<accession>A0A7T7HMU4</accession>
<keyword evidence="2 4" id="KW-0238">DNA-binding</keyword>
<evidence type="ECO:0000313" key="6">
    <source>
        <dbReference type="EMBL" id="QQM32141.1"/>
    </source>
</evidence>
<dbReference type="InterPro" id="IPR025996">
    <property type="entry name" value="MT1864/Rv1816-like_C"/>
</dbReference>
<dbReference type="PROSITE" id="PS50977">
    <property type="entry name" value="HTH_TETR_2"/>
    <property type="match status" value="1"/>
</dbReference>
<gene>
    <name evidence="6" type="ORF">JET14_08350</name>
</gene>
<keyword evidence="1" id="KW-0805">Transcription regulation</keyword>
<dbReference type="Gene3D" id="1.10.357.10">
    <property type="entry name" value="Tetracycline Repressor, domain 2"/>
    <property type="match status" value="1"/>
</dbReference>
<proteinExistence type="predicted"/>
<protein>
    <submittedName>
        <fullName evidence="6">TetR/AcrR family transcriptional regulator</fullName>
    </submittedName>
</protein>
<feature type="DNA-binding region" description="H-T-H motif" evidence="4">
    <location>
        <begin position="23"/>
        <end position="42"/>
    </location>
</feature>
<dbReference type="InterPro" id="IPR036271">
    <property type="entry name" value="Tet_transcr_reg_TetR-rel_C_sf"/>
</dbReference>
<dbReference type="SUPFAM" id="SSF46689">
    <property type="entry name" value="Homeodomain-like"/>
    <property type="match status" value="1"/>
</dbReference>
<dbReference type="SUPFAM" id="SSF48498">
    <property type="entry name" value="Tetracyclin repressor-like, C-terminal domain"/>
    <property type="match status" value="1"/>
</dbReference>
<feature type="domain" description="HTH tetR-type" evidence="5">
    <location>
        <begin position="1"/>
        <end position="60"/>
    </location>
</feature>
<evidence type="ECO:0000313" key="7">
    <source>
        <dbReference type="Proteomes" id="UP000596083"/>
    </source>
</evidence>
<sequence>MTREKIIEVAGSLADESGFEKLTLTAVARHFQVRLPSLYGHVANSDDLKKGVALLALGRLAERAEDAVAGRSGKDALRALANVHREFACQHPGLFHAIRYPLDPSGAPGNGGTRLARVSLAMLRGYGLPEDESVHAIRLFGSFVLGFSLLETAGSFAHRPPPSELSWERGIDAIDALIRSWSKD</sequence>
<evidence type="ECO:0000256" key="2">
    <source>
        <dbReference type="ARBA" id="ARBA00023125"/>
    </source>
</evidence>
<evidence type="ECO:0000256" key="1">
    <source>
        <dbReference type="ARBA" id="ARBA00023015"/>
    </source>
</evidence>
<dbReference type="InterPro" id="IPR009057">
    <property type="entry name" value="Homeodomain-like_sf"/>
</dbReference>
<dbReference type="AlphaFoldDB" id="A0A7T7HMU4"/>
<dbReference type="InterPro" id="IPR001647">
    <property type="entry name" value="HTH_TetR"/>
</dbReference>
<dbReference type="GO" id="GO:0003677">
    <property type="term" value="F:DNA binding"/>
    <property type="evidence" value="ECO:0007669"/>
    <property type="project" value="UniProtKB-UniRule"/>
</dbReference>
<name>A0A7T7HMU4_9HYPH</name>
<dbReference type="KEGG" id="mlut:JET14_08350"/>
<dbReference type="Gene3D" id="1.10.10.60">
    <property type="entry name" value="Homeodomain-like"/>
    <property type="match status" value="1"/>
</dbReference>
<evidence type="ECO:0000259" key="5">
    <source>
        <dbReference type="PROSITE" id="PS50977"/>
    </source>
</evidence>
<keyword evidence="3" id="KW-0804">Transcription</keyword>
<dbReference type="Proteomes" id="UP000596083">
    <property type="component" value="Chromosome"/>
</dbReference>
<dbReference type="EMBL" id="CP066786">
    <property type="protein sequence ID" value="QQM32141.1"/>
    <property type="molecule type" value="Genomic_DNA"/>
</dbReference>